<accession>A0A2P2QTC7</accession>
<dbReference type="AlphaFoldDB" id="A0A2P2QTC7"/>
<proteinExistence type="predicted"/>
<sequence>MLNRECTGKRPPARQKSNTITKHGVNILGYVPQVSPIHFIRLSKGQTKRWPLRKPLG</sequence>
<evidence type="ECO:0000313" key="2">
    <source>
        <dbReference type="EMBL" id="MBX70236.1"/>
    </source>
</evidence>
<reference evidence="2" key="1">
    <citation type="submission" date="2018-02" db="EMBL/GenBank/DDBJ databases">
        <title>Rhizophora mucronata_Transcriptome.</title>
        <authorList>
            <person name="Meera S.P."/>
            <person name="Sreeshan A."/>
            <person name="Augustine A."/>
        </authorList>
    </citation>
    <scope>NUCLEOTIDE SEQUENCE</scope>
    <source>
        <tissue evidence="2">Leaf</tissue>
    </source>
</reference>
<protein>
    <submittedName>
        <fullName evidence="2">Uncharacterized protein</fullName>
    </submittedName>
</protein>
<name>A0A2P2QTC7_RHIMU</name>
<evidence type="ECO:0000256" key="1">
    <source>
        <dbReference type="SAM" id="MobiDB-lite"/>
    </source>
</evidence>
<dbReference type="EMBL" id="GGEC01089752">
    <property type="protein sequence ID" value="MBX70236.1"/>
    <property type="molecule type" value="Transcribed_RNA"/>
</dbReference>
<feature type="region of interest" description="Disordered" evidence="1">
    <location>
        <begin position="1"/>
        <end position="20"/>
    </location>
</feature>
<organism evidence="2">
    <name type="scientific">Rhizophora mucronata</name>
    <name type="common">Asiatic mangrove</name>
    <dbReference type="NCBI Taxonomy" id="61149"/>
    <lineage>
        <taxon>Eukaryota</taxon>
        <taxon>Viridiplantae</taxon>
        <taxon>Streptophyta</taxon>
        <taxon>Embryophyta</taxon>
        <taxon>Tracheophyta</taxon>
        <taxon>Spermatophyta</taxon>
        <taxon>Magnoliopsida</taxon>
        <taxon>eudicotyledons</taxon>
        <taxon>Gunneridae</taxon>
        <taxon>Pentapetalae</taxon>
        <taxon>rosids</taxon>
        <taxon>fabids</taxon>
        <taxon>Malpighiales</taxon>
        <taxon>Rhizophoraceae</taxon>
        <taxon>Rhizophora</taxon>
    </lineage>
</organism>